<name>A0ABT0RQD5_9SPHN</name>
<proteinExistence type="predicted"/>
<dbReference type="PROSITE" id="PS51318">
    <property type="entry name" value="TAT"/>
    <property type="match status" value="1"/>
</dbReference>
<protein>
    <submittedName>
        <fullName evidence="1">DUF885 domain-containing protein</fullName>
    </submittedName>
</protein>
<dbReference type="EMBL" id="JAMGBA010000001">
    <property type="protein sequence ID" value="MCL6697227.1"/>
    <property type="molecule type" value="Genomic_DNA"/>
</dbReference>
<dbReference type="InterPro" id="IPR010281">
    <property type="entry name" value="DUF885"/>
</dbReference>
<dbReference type="PANTHER" id="PTHR33361:SF2">
    <property type="entry name" value="DUF885 DOMAIN-CONTAINING PROTEIN"/>
    <property type="match status" value="1"/>
</dbReference>
<organism evidence="1 2">
    <name type="scientific">Sphingomonas caseinilyticus</name>
    <dbReference type="NCBI Taxonomy" id="2908205"/>
    <lineage>
        <taxon>Bacteria</taxon>
        <taxon>Pseudomonadati</taxon>
        <taxon>Pseudomonadota</taxon>
        <taxon>Alphaproteobacteria</taxon>
        <taxon>Sphingomonadales</taxon>
        <taxon>Sphingomonadaceae</taxon>
        <taxon>Sphingomonas</taxon>
    </lineage>
</organism>
<dbReference type="PANTHER" id="PTHR33361">
    <property type="entry name" value="GLR0591 PROTEIN"/>
    <property type="match status" value="1"/>
</dbReference>
<evidence type="ECO:0000313" key="2">
    <source>
        <dbReference type="Proteomes" id="UP001203410"/>
    </source>
</evidence>
<evidence type="ECO:0000313" key="1">
    <source>
        <dbReference type="EMBL" id="MCL6697227.1"/>
    </source>
</evidence>
<dbReference type="PROSITE" id="PS51257">
    <property type="entry name" value="PROKAR_LIPOPROTEIN"/>
    <property type="match status" value="1"/>
</dbReference>
<comment type="caution">
    <text evidence="1">The sequence shown here is derived from an EMBL/GenBank/DDBJ whole genome shotgun (WGS) entry which is preliminary data.</text>
</comment>
<dbReference type="Pfam" id="PF05960">
    <property type="entry name" value="DUF885"/>
    <property type="match status" value="1"/>
</dbReference>
<dbReference type="InterPro" id="IPR006311">
    <property type="entry name" value="TAT_signal"/>
</dbReference>
<accession>A0ABT0RQD5</accession>
<sequence length="614" mass="66143">MTLGRREFLGGVAAAGLLAGCRFTESSGNEAAATGDLAKQLQGMADQMLAEYPENATILGIATGDKEPLNHRFTDRTPAGVAARADAAKKRLATLKELDLSDLSVPANLDAAVALAGHELADEGFRFPFGDAIVLDPNIGFRNTPYVVNQLGGAFVDFPDFLSSRHPVTNEQEAVAFADRVDAYALNLDGETERLTHDREAGVIAPDFTLDSTLKIIGGGAAEKPETSGVVTTLRDAVTKAGIDAKIVDRVTQSMATKVLPALQRQLEELKKHRAAATSDAGVWHFKDGDAYYQWALKAGTTTTRSPDEIHQLGLEQVKAIQSRMEQIMAKQGLTGGTVGERMAALGKDPAQLYPNTAAGREQLLAYLNGRIADIRTRLPNAFATMVPGKLVIKRVPEAIEAGAPGGYAAAGSIDGKVPGQYYINLRNTAEWPKFSLPTLCYHEGIPGHIWQGEYANRMPLIRSMLAFNAYSEGWALYSEQLADELGVYADDPLGQLGYLQSSSFRACRLVVDTGLHAKHWTRDQAIDWFVKTNGDDRGSVTGEVDRYCSMPGQACGYKVGHLEIVRLRDKAKAALGAKYDLRTFDDAVVKGGNVPMTLLETVIDQFVAASGKA</sequence>
<dbReference type="Proteomes" id="UP001203410">
    <property type="component" value="Unassembled WGS sequence"/>
</dbReference>
<gene>
    <name evidence="1" type="ORF">LZ496_00275</name>
</gene>
<reference evidence="1 2" key="1">
    <citation type="submission" date="2022-05" db="EMBL/GenBank/DDBJ databases">
        <authorList>
            <person name="Jo J.-H."/>
            <person name="Im W.-T."/>
        </authorList>
    </citation>
    <scope>NUCLEOTIDE SEQUENCE [LARGE SCALE GENOMIC DNA]</scope>
    <source>
        <strain evidence="1 2">NSE70-1</strain>
    </source>
</reference>
<keyword evidence="2" id="KW-1185">Reference proteome</keyword>